<evidence type="ECO:0000313" key="2">
    <source>
        <dbReference type="WBParaSite" id="Csp11.Scaffold475.g1701.t2"/>
    </source>
</evidence>
<accession>A0A1I7T262</accession>
<name>A0A1I7T262_9PELO</name>
<reference evidence="2" key="1">
    <citation type="submission" date="2016-11" db="UniProtKB">
        <authorList>
            <consortium name="WormBaseParasite"/>
        </authorList>
    </citation>
    <scope>IDENTIFICATION</scope>
</reference>
<sequence length="220" mass="26019">MYTDPNCWSSFLWFTMKRLPARFAPSYDPISMWTREEVKEIQKLPKDQREMLKEQMLPLNKRLFLSHKWDLLLNEKLENGGETSEVLLEILRNEVKLHHDLSGTQFQKQQLQEAFAEFVKSVSERQPRMNLTGVNAKSEMVTLCAEKEDGTANVTNFMLIPDIDVFEPEEFYEEINDIDKRRTNMEIDKETYKIAREEAVSQNKFMNSAIKFKYYGKIKS</sequence>
<keyword evidence="1" id="KW-1185">Reference proteome</keyword>
<protein>
    <submittedName>
        <fullName evidence="2">Myb_DNA-bind_5 domain-containing protein</fullName>
    </submittedName>
</protein>
<evidence type="ECO:0000313" key="1">
    <source>
        <dbReference type="Proteomes" id="UP000095282"/>
    </source>
</evidence>
<dbReference type="AlphaFoldDB" id="A0A1I7T262"/>
<organism evidence="1 2">
    <name type="scientific">Caenorhabditis tropicalis</name>
    <dbReference type="NCBI Taxonomy" id="1561998"/>
    <lineage>
        <taxon>Eukaryota</taxon>
        <taxon>Metazoa</taxon>
        <taxon>Ecdysozoa</taxon>
        <taxon>Nematoda</taxon>
        <taxon>Chromadorea</taxon>
        <taxon>Rhabditida</taxon>
        <taxon>Rhabditina</taxon>
        <taxon>Rhabditomorpha</taxon>
        <taxon>Rhabditoidea</taxon>
        <taxon>Rhabditidae</taxon>
        <taxon>Peloderinae</taxon>
        <taxon>Caenorhabditis</taxon>
    </lineage>
</organism>
<dbReference type="WBParaSite" id="Csp11.Scaffold475.g1701.t2">
    <property type="protein sequence ID" value="Csp11.Scaffold475.g1701.t2"/>
    <property type="gene ID" value="Csp11.Scaffold475.g1701"/>
</dbReference>
<dbReference type="Proteomes" id="UP000095282">
    <property type="component" value="Unplaced"/>
</dbReference>
<proteinExistence type="predicted"/>